<dbReference type="EMBL" id="QKOD01000018">
    <property type="protein sequence ID" value="RNJ41552.1"/>
    <property type="molecule type" value="Genomic_DNA"/>
</dbReference>
<sequence>MPIRRKAVDAGIFERAELALLGRVFDQLKLVDAQSPDAQGRLASRIIANYMAGIKDEAELVSLSRQPLGR</sequence>
<name>A0A3M9X1E1_9HYPH</name>
<dbReference type="RefSeq" id="WP_123170279.1">
    <property type="nucleotide sequence ID" value="NZ_QKOD01000018.1"/>
</dbReference>
<protein>
    <submittedName>
        <fullName evidence="1">Uncharacterized protein</fullName>
    </submittedName>
</protein>
<evidence type="ECO:0000313" key="2">
    <source>
        <dbReference type="Proteomes" id="UP000275436"/>
    </source>
</evidence>
<evidence type="ECO:0000313" key="1">
    <source>
        <dbReference type="EMBL" id="RNJ41552.1"/>
    </source>
</evidence>
<proteinExistence type="predicted"/>
<gene>
    <name evidence="1" type="ORF">DNR46_33490</name>
</gene>
<comment type="caution">
    <text evidence="1">The sequence shown here is derived from an EMBL/GenBank/DDBJ whole genome shotgun (WGS) entry which is preliminary data.</text>
</comment>
<organism evidence="1 2">
    <name type="scientific">Mesorhizobium japonicum</name>
    <dbReference type="NCBI Taxonomy" id="2066070"/>
    <lineage>
        <taxon>Bacteria</taxon>
        <taxon>Pseudomonadati</taxon>
        <taxon>Pseudomonadota</taxon>
        <taxon>Alphaproteobacteria</taxon>
        <taxon>Hyphomicrobiales</taxon>
        <taxon>Phyllobacteriaceae</taxon>
        <taxon>Mesorhizobium</taxon>
    </lineage>
</organism>
<dbReference type="Proteomes" id="UP000275436">
    <property type="component" value="Unassembled WGS sequence"/>
</dbReference>
<accession>A0A3M9X1E1</accession>
<reference evidence="1 2" key="1">
    <citation type="journal article" date="2018" name="Mol. Plant Microbe Interact.">
        <title>Taxonomically Different Co-Microsymbionts of a Relict Legume, Oxytropis popoviana, Have Complementary Sets of Symbiotic Genes and Together Increase the Efficiency of Plant Nodulation.</title>
        <authorList>
            <person name="Safronova V."/>
            <person name="Belimov A."/>
            <person name="Sazanova A."/>
            <person name="Chirak E."/>
            <person name="Verkhozina A."/>
            <person name="Kuznetsova I."/>
            <person name="Andronov E."/>
            <person name="Puhalsky J."/>
            <person name="Tikhonovich I."/>
        </authorList>
    </citation>
    <scope>NUCLEOTIDE SEQUENCE [LARGE SCALE GENOMIC DNA]</scope>
    <source>
        <strain evidence="1 2">Opo-235</strain>
    </source>
</reference>
<dbReference type="AlphaFoldDB" id="A0A3M9X1E1"/>